<reference evidence="1" key="2">
    <citation type="journal article" date="2015" name="Data Brief">
        <title>Shoot transcriptome of the giant reed, Arundo donax.</title>
        <authorList>
            <person name="Barrero R.A."/>
            <person name="Guerrero F.D."/>
            <person name="Moolhuijzen P."/>
            <person name="Goolsby J.A."/>
            <person name="Tidwell J."/>
            <person name="Bellgard S.E."/>
            <person name="Bellgard M.I."/>
        </authorList>
    </citation>
    <scope>NUCLEOTIDE SEQUENCE</scope>
    <source>
        <tissue evidence="1">Shoot tissue taken approximately 20 cm above the soil surface</tissue>
    </source>
</reference>
<accession>A0A0A8Y7U1</accession>
<proteinExistence type="predicted"/>
<dbReference type="EMBL" id="GBRH01278143">
    <property type="protein sequence ID" value="JAD19752.1"/>
    <property type="molecule type" value="Transcribed_RNA"/>
</dbReference>
<evidence type="ECO:0000313" key="1">
    <source>
        <dbReference type="EMBL" id="JAD19752.1"/>
    </source>
</evidence>
<organism evidence="1">
    <name type="scientific">Arundo donax</name>
    <name type="common">Giant reed</name>
    <name type="synonym">Donax arundinaceus</name>
    <dbReference type="NCBI Taxonomy" id="35708"/>
    <lineage>
        <taxon>Eukaryota</taxon>
        <taxon>Viridiplantae</taxon>
        <taxon>Streptophyta</taxon>
        <taxon>Embryophyta</taxon>
        <taxon>Tracheophyta</taxon>
        <taxon>Spermatophyta</taxon>
        <taxon>Magnoliopsida</taxon>
        <taxon>Liliopsida</taxon>
        <taxon>Poales</taxon>
        <taxon>Poaceae</taxon>
        <taxon>PACMAD clade</taxon>
        <taxon>Arundinoideae</taxon>
        <taxon>Arundineae</taxon>
        <taxon>Arundo</taxon>
    </lineage>
</organism>
<reference evidence="1" key="1">
    <citation type="submission" date="2014-09" db="EMBL/GenBank/DDBJ databases">
        <authorList>
            <person name="Magalhaes I.L.F."/>
            <person name="Oliveira U."/>
            <person name="Santos F.R."/>
            <person name="Vidigal T.H.D.A."/>
            <person name="Brescovit A.D."/>
            <person name="Santos A.J."/>
        </authorList>
    </citation>
    <scope>NUCLEOTIDE SEQUENCE</scope>
    <source>
        <tissue evidence="1">Shoot tissue taken approximately 20 cm above the soil surface</tissue>
    </source>
</reference>
<dbReference type="AlphaFoldDB" id="A0A0A8Y7U1"/>
<name>A0A0A8Y7U1_ARUDO</name>
<protein>
    <submittedName>
        <fullName evidence="1">Uncharacterized protein</fullName>
    </submittedName>
</protein>
<sequence length="27" mass="2968">MPCSDANVSNLASLSMKLLNQLLIDLY</sequence>